<dbReference type="InterPro" id="IPR003439">
    <property type="entry name" value="ABC_transporter-like_ATP-bd"/>
</dbReference>
<reference evidence="5 6" key="1">
    <citation type="submission" date="2016-10" db="EMBL/GenBank/DDBJ databases">
        <authorList>
            <person name="de Groot N.N."/>
        </authorList>
    </citation>
    <scope>NUCLEOTIDE SEQUENCE [LARGE SCALE GENOMIC DNA]</scope>
    <source>
        <strain evidence="5 6">DSM 12992</strain>
    </source>
</reference>
<dbReference type="PANTHER" id="PTHR24220">
    <property type="entry name" value="IMPORT ATP-BINDING PROTEIN"/>
    <property type="match status" value="1"/>
</dbReference>
<dbReference type="RefSeq" id="WP_090088776.1">
    <property type="nucleotide sequence ID" value="NZ_FOMG01000003.1"/>
</dbReference>
<dbReference type="GO" id="GO:0016887">
    <property type="term" value="F:ATP hydrolysis activity"/>
    <property type="evidence" value="ECO:0007669"/>
    <property type="project" value="InterPro"/>
</dbReference>
<dbReference type="SMART" id="SM00382">
    <property type="entry name" value="AAA"/>
    <property type="match status" value="1"/>
</dbReference>
<evidence type="ECO:0000256" key="1">
    <source>
        <dbReference type="ARBA" id="ARBA00022448"/>
    </source>
</evidence>
<dbReference type="InterPro" id="IPR017871">
    <property type="entry name" value="ABC_transporter-like_CS"/>
</dbReference>
<dbReference type="EMBL" id="FOMG01000003">
    <property type="protein sequence ID" value="SFC41095.1"/>
    <property type="molecule type" value="Genomic_DNA"/>
</dbReference>
<protein>
    <submittedName>
        <fullName evidence="5">Putative ABC transport system ATP-binding protein</fullName>
    </submittedName>
</protein>
<proteinExistence type="predicted"/>
<dbReference type="SUPFAM" id="SSF52540">
    <property type="entry name" value="P-loop containing nucleoside triphosphate hydrolases"/>
    <property type="match status" value="1"/>
</dbReference>
<dbReference type="FunFam" id="3.40.50.300:FF:000032">
    <property type="entry name" value="Export ABC transporter ATP-binding protein"/>
    <property type="match status" value="1"/>
</dbReference>
<dbReference type="GO" id="GO:0005524">
    <property type="term" value="F:ATP binding"/>
    <property type="evidence" value="ECO:0007669"/>
    <property type="project" value="UniProtKB-KW"/>
</dbReference>
<keyword evidence="1" id="KW-0813">Transport</keyword>
<dbReference type="GO" id="GO:0022857">
    <property type="term" value="F:transmembrane transporter activity"/>
    <property type="evidence" value="ECO:0007669"/>
    <property type="project" value="TreeGrafter"/>
</dbReference>
<dbReference type="Proteomes" id="UP000199263">
    <property type="component" value="Unassembled WGS sequence"/>
</dbReference>
<dbReference type="InterPro" id="IPR017911">
    <property type="entry name" value="MacB-like_ATP-bd"/>
</dbReference>
<feature type="domain" description="ABC transporter" evidence="4">
    <location>
        <begin position="6"/>
        <end position="245"/>
    </location>
</feature>
<sequence length="245" mass="27467">MSDNIIEMSDIIKSFYIGTPNQLNILKSIDINIKKGEFLSIVGASGSGKSTLMNIIGALDRPTSGKYILDNTDVNEVSDNDLSDIRNKKIGFVFQTFNLIPRSTALKNVELPMLYAGLNRKKRIERAEKLLKLVGMEDRMTHRPNELSGGQKQRVAIARALANEPSIILADEPTGALDSETGRLVMDLFHKVHELEGKTIVFITHNHELAEETERIITLKDGRIVSEECNDKYIRRFPDGEKVCL</sequence>
<evidence type="ECO:0000256" key="3">
    <source>
        <dbReference type="ARBA" id="ARBA00022840"/>
    </source>
</evidence>
<name>A0A1I1IY60_9CLOT</name>
<dbReference type="PANTHER" id="PTHR24220:SF692">
    <property type="entry name" value="ABC TRANSPORTER DOMAIN-CONTAINING PROTEIN"/>
    <property type="match status" value="1"/>
</dbReference>
<evidence type="ECO:0000313" key="6">
    <source>
        <dbReference type="Proteomes" id="UP000199263"/>
    </source>
</evidence>
<keyword evidence="2" id="KW-0547">Nucleotide-binding</keyword>
<dbReference type="GO" id="GO:0098796">
    <property type="term" value="C:membrane protein complex"/>
    <property type="evidence" value="ECO:0007669"/>
    <property type="project" value="UniProtKB-ARBA"/>
</dbReference>
<dbReference type="PROSITE" id="PS50893">
    <property type="entry name" value="ABC_TRANSPORTER_2"/>
    <property type="match status" value="1"/>
</dbReference>
<gene>
    <name evidence="5" type="ORF">SAMN05421842_103114</name>
</gene>
<evidence type="ECO:0000313" key="5">
    <source>
        <dbReference type="EMBL" id="SFC41095.1"/>
    </source>
</evidence>
<dbReference type="AlphaFoldDB" id="A0A1I1IY60"/>
<keyword evidence="3 5" id="KW-0067">ATP-binding</keyword>
<keyword evidence="6" id="KW-1185">Reference proteome</keyword>
<dbReference type="CDD" id="cd03255">
    <property type="entry name" value="ABC_MJ0796_LolCDE_FtsE"/>
    <property type="match status" value="1"/>
</dbReference>
<dbReference type="Pfam" id="PF00005">
    <property type="entry name" value="ABC_tran"/>
    <property type="match status" value="1"/>
</dbReference>
<dbReference type="PROSITE" id="PS00211">
    <property type="entry name" value="ABC_TRANSPORTER_1"/>
    <property type="match status" value="1"/>
</dbReference>
<dbReference type="InterPro" id="IPR015854">
    <property type="entry name" value="ABC_transpr_LolD-like"/>
</dbReference>
<evidence type="ECO:0000256" key="2">
    <source>
        <dbReference type="ARBA" id="ARBA00022741"/>
    </source>
</evidence>
<accession>A0A1I1IY60</accession>
<evidence type="ECO:0000259" key="4">
    <source>
        <dbReference type="PROSITE" id="PS50893"/>
    </source>
</evidence>
<dbReference type="OrthoDB" id="9802264at2"/>
<dbReference type="STRING" id="119641.SAMN05421842_103114"/>
<dbReference type="GO" id="GO:0005886">
    <property type="term" value="C:plasma membrane"/>
    <property type="evidence" value="ECO:0007669"/>
    <property type="project" value="TreeGrafter"/>
</dbReference>
<dbReference type="InterPro" id="IPR027417">
    <property type="entry name" value="P-loop_NTPase"/>
</dbReference>
<dbReference type="InterPro" id="IPR003593">
    <property type="entry name" value="AAA+_ATPase"/>
</dbReference>
<dbReference type="Gene3D" id="3.40.50.300">
    <property type="entry name" value="P-loop containing nucleotide triphosphate hydrolases"/>
    <property type="match status" value="1"/>
</dbReference>
<organism evidence="5 6">
    <name type="scientific">Clostridium uliginosum</name>
    <dbReference type="NCBI Taxonomy" id="119641"/>
    <lineage>
        <taxon>Bacteria</taxon>
        <taxon>Bacillati</taxon>
        <taxon>Bacillota</taxon>
        <taxon>Clostridia</taxon>
        <taxon>Eubacteriales</taxon>
        <taxon>Clostridiaceae</taxon>
        <taxon>Clostridium</taxon>
    </lineage>
</organism>